<evidence type="ECO:0000256" key="1">
    <source>
        <dbReference type="SAM" id="MobiDB-lite"/>
    </source>
</evidence>
<dbReference type="AlphaFoldDB" id="A0A480A4Q3"/>
<protein>
    <submittedName>
        <fullName evidence="2">Uncharacterized protein</fullName>
    </submittedName>
</protein>
<feature type="region of interest" description="Disordered" evidence="1">
    <location>
        <begin position="16"/>
        <end position="41"/>
    </location>
</feature>
<evidence type="ECO:0000313" key="3">
    <source>
        <dbReference type="Proteomes" id="UP000300142"/>
    </source>
</evidence>
<reference evidence="3" key="1">
    <citation type="submission" date="2019-02" db="EMBL/GenBank/DDBJ databases">
        <title>Draft genome sequence of Sphaerospermopsis reniformis NIES-1949.</title>
        <authorList>
            <person name="Yamaguchi H."/>
            <person name="Suzuki S."/>
            <person name="Kawachi M."/>
        </authorList>
    </citation>
    <scope>NUCLEOTIDE SEQUENCE [LARGE SCALE GENOMIC DNA]</scope>
    <source>
        <strain evidence="3">NIES-1949</strain>
    </source>
</reference>
<comment type="caution">
    <text evidence="2">The sequence shown here is derived from an EMBL/GenBank/DDBJ whole genome shotgun (WGS) entry which is preliminary data.</text>
</comment>
<dbReference type="RefSeq" id="WP_137668460.1">
    <property type="nucleotide sequence ID" value="NZ_BJCE01000159.1"/>
</dbReference>
<evidence type="ECO:0000313" key="2">
    <source>
        <dbReference type="EMBL" id="GCL38633.1"/>
    </source>
</evidence>
<feature type="compositionally biased region" description="Polar residues" evidence="1">
    <location>
        <begin position="24"/>
        <end position="34"/>
    </location>
</feature>
<dbReference type="EMBL" id="BJCE01000159">
    <property type="protein sequence ID" value="GCL38633.1"/>
    <property type="molecule type" value="Genomic_DNA"/>
</dbReference>
<dbReference type="Proteomes" id="UP000300142">
    <property type="component" value="Unassembled WGS sequence"/>
</dbReference>
<organism evidence="2 3">
    <name type="scientific">Sphaerospermopsis reniformis</name>
    <dbReference type="NCBI Taxonomy" id="531300"/>
    <lineage>
        <taxon>Bacteria</taxon>
        <taxon>Bacillati</taxon>
        <taxon>Cyanobacteriota</taxon>
        <taxon>Cyanophyceae</taxon>
        <taxon>Nostocales</taxon>
        <taxon>Aphanizomenonaceae</taxon>
        <taxon>Sphaerospermopsis</taxon>
    </lineage>
</organism>
<name>A0A480A4Q3_9CYAN</name>
<sequence>MKLIKKSDKLLQETQITEETKEQSLQGDFSNPEKTTGEEHLKHDIKYQEPNYIPIRDNPIVLSVGNTGWQVSEIWKDIRLDNF</sequence>
<proteinExistence type="predicted"/>
<keyword evidence="3" id="KW-1185">Reference proteome</keyword>
<gene>
    <name evidence="2" type="ORF">SR1949_37510</name>
</gene>
<accession>A0A480A4Q3</accession>